<dbReference type="PIRSF" id="PIRSF005052">
    <property type="entry name" value="P-loopkin"/>
    <property type="match status" value="1"/>
</dbReference>
<dbReference type="Proteomes" id="UP000434052">
    <property type="component" value="Unassembled WGS sequence"/>
</dbReference>
<sequence length="313" mass="35196">MGASFEDVNAEGSFPLVIVGGLSGAGKSTAIDVFEDLRFFVVDGLPASIVPKLTALFSGQNQLQFRGLVVGMYFRDRTFPQSWLEALEELKLQGLKPQIIFMEARNEVLVRRYSSTRRPHPVAQLMAMDGKEGDDCGPLSLDGAINLERERLYPIKKMADIVIDTSDYSVHDLRKMIQRKWTALEEGEGRLNIQIISFGFKYGPPAEADLIFDMRFLPNPYFVQSMRPLTGKDEAVAEYVLGVEPGKTFLVKLREFLEYLFPLYEAEGRYRVTLGIGCTGGRHRSVAVSEALYKSLKESNYVVSIEHRHVELG</sequence>
<evidence type="ECO:0000256" key="3">
    <source>
        <dbReference type="ARBA" id="ARBA00023134"/>
    </source>
</evidence>
<evidence type="ECO:0000259" key="6">
    <source>
        <dbReference type="Pfam" id="PF22740"/>
    </source>
</evidence>
<dbReference type="GO" id="GO:0005524">
    <property type="term" value="F:ATP binding"/>
    <property type="evidence" value="ECO:0007669"/>
    <property type="project" value="UniProtKB-UniRule"/>
</dbReference>
<keyword evidence="3 4" id="KW-0342">GTP-binding</keyword>
<name>A0A6P1ZAY4_9BACT</name>
<dbReference type="RefSeq" id="WP_144307356.1">
    <property type="nucleotide sequence ID" value="NZ_QMIF01000023.1"/>
</dbReference>
<dbReference type="GO" id="GO:0005525">
    <property type="term" value="F:GTP binding"/>
    <property type="evidence" value="ECO:0007669"/>
    <property type="project" value="UniProtKB-UniRule"/>
</dbReference>
<dbReference type="SUPFAM" id="SSF52540">
    <property type="entry name" value="P-loop containing nucleoside triphosphate hydrolases"/>
    <property type="match status" value="1"/>
</dbReference>
<keyword evidence="1 4" id="KW-0547">Nucleotide-binding</keyword>
<dbReference type="NCBIfam" id="NF003828">
    <property type="entry name" value="PRK05416.1"/>
    <property type="match status" value="1"/>
</dbReference>
<reference evidence="7 8" key="1">
    <citation type="submission" date="2018-06" db="EMBL/GenBank/DDBJ databases">
        <title>Complete genome of Desulfovibrio marinus P48SEP.</title>
        <authorList>
            <person name="Crispim J.S."/>
            <person name="Vidigal P.M.P."/>
            <person name="Silva L.C.F."/>
            <person name="Araujo L.C."/>
            <person name="Laguardia C.N."/>
            <person name="Dias R.S."/>
            <person name="Sousa M.P."/>
            <person name="Paula S.O."/>
            <person name="Silva C."/>
        </authorList>
    </citation>
    <scope>NUCLEOTIDE SEQUENCE [LARGE SCALE GENOMIC DNA]</scope>
    <source>
        <strain evidence="7 8">P48SEP</strain>
    </source>
</reference>
<evidence type="ECO:0000313" key="8">
    <source>
        <dbReference type="Proteomes" id="UP000434052"/>
    </source>
</evidence>
<dbReference type="InterPro" id="IPR005337">
    <property type="entry name" value="RapZ-like"/>
</dbReference>
<evidence type="ECO:0000256" key="4">
    <source>
        <dbReference type="HAMAP-Rule" id="MF_00636"/>
    </source>
</evidence>
<dbReference type="InterPro" id="IPR027417">
    <property type="entry name" value="P-loop_NTPase"/>
</dbReference>
<accession>A0A6P1ZAY4</accession>
<dbReference type="InterPro" id="IPR053930">
    <property type="entry name" value="RapZ-like_N"/>
</dbReference>
<dbReference type="PANTHER" id="PTHR30448:SF0">
    <property type="entry name" value="RNASE ADAPTER PROTEIN RAPZ"/>
    <property type="match status" value="1"/>
</dbReference>
<organism evidence="7 8">
    <name type="scientific">Oceanidesulfovibrio marinus</name>
    <dbReference type="NCBI Taxonomy" id="370038"/>
    <lineage>
        <taxon>Bacteria</taxon>
        <taxon>Pseudomonadati</taxon>
        <taxon>Thermodesulfobacteriota</taxon>
        <taxon>Desulfovibrionia</taxon>
        <taxon>Desulfovibrionales</taxon>
        <taxon>Desulfovibrionaceae</taxon>
        <taxon>Oceanidesulfovibrio</taxon>
    </lineage>
</organism>
<comment type="caution">
    <text evidence="4">Lacks conserved residue(s) required for the propagation of feature annotation.</text>
</comment>
<evidence type="ECO:0000259" key="5">
    <source>
        <dbReference type="Pfam" id="PF03668"/>
    </source>
</evidence>
<dbReference type="InterPro" id="IPR053931">
    <property type="entry name" value="RapZ_C"/>
</dbReference>
<proteinExistence type="inferred from homology"/>
<dbReference type="Pfam" id="PF22740">
    <property type="entry name" value="PapZ_C"/>
    <property type="match status" value="1"/>
</dbReference>
<feature type="domain" description="RapZ-like N-terminal" evidence="5">
    <location>
        <begin position="16"/>
        <end position="181"/>
    </location>
</feature>
<evidence type="ECO:0000313" key="7">
    <source>
        <dbReference type="EMBL" id="TVM30449.1"/>
    </source>
</evidence>
<comment type="caution">
    <text evidence="7">The sequence shown here is derived from an EMBL/GenBank/DDBJ whole genome shotgun (WGS) entry which is preliminary data.</text>
</comment>
<keyword evidence="2 4" id="KW-0067">ATP-binding</keyword>
<protein>
    <submittedName>
        <fullName evidence="7">RNase adapter RapZ</fullName>
    </submittedName>
</protein>
<dbReference type="AlphaFoldDB" id="A0A6P1ZAY4"/>
<dbReference type="HAMAP" id="MF_00636">
    <property type="entry name" value="RapZ_like"/>
    <property type="match status" value="1"/>
</dbReference>
<feature type="domain" description="RapZ C-terminal" evidence="6">
    <location>
        <begin position="192"/>
        <end position="311"/>
    </location>
</feature>
<dbReference type="Pfam" id="PF03668">
    <property type="entry name" value="RapZ-like_N"/>
    <property type="match status" value="1"/>
</dbReference>
<dbReference type="OrthoDB" id="9784461at2"/>
<evidence type="ECO:0000256" key="2">
    <source>
        <dbReference type="ARBA" id="ARBA00022840"/>
    </source>
</evidence>
<dbReference type="EMBL" id="QMIF01000023">
    <property type="protein sequence ID" value="TVM30449.1"/>
    <property type="molecule type" value="Genomic_DNA"/>
</dbReference>
<gene>
    <name evidence="7" type="ORF">DQK91_20890</name>
</gene>
<dbReference type="PANTHER" id="PTHR30448">
    <property type="entry name" value="RNASE ADAPTER PROTEIN RAPZ"/>
    <property type="match status" value="1"/>
</dbReference>
<feature type="binding site" evidence="4">
    <location>
        <begin position="21"/>
        <end position="28"/>
    </location>
    <ligand>
        <name>ATP</name>
        <dbReference type="ChEBI" id="CHEBI:30616"/>
    </ligand>
</feature>
<evidence type="ECO:0000256" key="1">
    <source>
        <dbReference type="ARBA" id="ARBA00022741"/>
    </source>
</evidence>